<feature type="compositionally biased region" description="Pro residues" evidence="1">
    <location>
        <begin position="67"/>
        <end position="77"/>
    </location>
</feature>
<proteinExistence type="predicted"/>
<evidence type="ECO:0000313" key="3">
    <source>
        <dbReference type="Proteomes" id="UP001362999"/>
    </source>
</evidence>
<accession>A0AAW0BQV8</accession>
<name>A0AAW0BQV8_9AGAR</name>
<dbReference type="Proteomes" id="UP001362999">
    <property type="component" value="Unassembled WGS sequence"/>
</dbReference>
<dbReference type="AlphaFoldDB" id="A0AAW0BQV8"/>
<protein>
    <submittedName>
        <fullName evidence="2">Uncharacterized protein</fullName>
    </submittedName>
</protein>
<gene>
    <name evidence="2" type="ORF">R3P38DRAFT_2775702</name>
</gene>
<reference evidence="2 3" key="1">
    <citation type="journal article" date="2024" name="J Genomics">
        <title>Draft genome sequencing and assembly of Favolaschia claudopus CIRM-BRFM 2984 isolated from oak limbs.</title>
        <authorList>
            <person name="Navarro D."/>
            <person name="Drula E."/>
            <person name="Chaduli D."/>
            <person name="Cazenave R."/>
            <person name="Ahrendt S."/>
            <person name="Wang J."/>
            <person name="Lipzen A."/>
            <person name="Daum C."/>
            <person name="Barry K."/>
            <person name="Grigoriev I.V."/>
            <person name="Favel A."/>
            <person name="Rosso M.N."/>
            <person name="Martin F."/>
        </authorList>
    </citation>
    <scope>NUCLEOTIDE SEQUENCE [LARGE SCALE GENOMIC DNA]</scope>
    <source>
        <strain evidence="2 3">CIRM-BRFM 2984</strain>
    </source>
</reference>
<feature type="region of interest" description="Disordered" evidence="1">
    <location>
        <begin position="23"/>
        <end position="112"/>
    </location>
</feature>
<dbReference type="EMBL" id="JAWWNJ010000027">
    <property type="protein sequence ID" value="KAK7029112.1"/>
    <property type="molecule type" value="Genomic_DNA"/>
</dbReference>
<sequence length="141" mass="15533">MSEKLGQRILLCKSVQKRKISGRALCSPPFPPFHTDEAPHSTAQQPPPEPDVITTDVLGTEPTLVAPEPPLSAPPANQPLGGSAHAPSSTQVVSPSPPPSRAQRDADLSLPKLRGVFNHTRLDRFYVRQRQFKDFRDWQIV</sequence>
<comment type="caution">
    <text evidence="2">The sequence shown here is derived from an EMBL/GenBank/DDBJ whole genome shotgun (WGS) entry which is preliminary data.</text>
</comment>
<evidence type="ECO:0000313" key="2">
    <source>
        <dbReference type="EMBL" id="KAK7029112.1"/>
    </source>
</evidence>
<evidence type="ECO:0000256" key="1">
    <source>
        <dbReference type="SAM" id="MobiDB-lite"/>
    </source>
</evidence>
<organism evidence="2 3">
    <name type="scientific">Favolaschia claudopus</name>
    <dbReference type="NCBI Taxonomy" id="2862362"/>
    <lineage>
        <taxon>Eukaryota</taxon>
        <taxon>Fungi</taxon>
        <taxon>Dikarya</taxon>
        <taxon>Basidiomycota</taxon>
        <taxon>Agaricomycotina</taxon>
        <taxon>Agaricomycetes</taxon>
        <taxon>Agaricomycetidae</taxon>
        <taxon>Agaricales</taxon>
        <taxon>Marasmiineae</taxon>
        <taxon>Mycenaceae</taxon>
        <taxon>Favolaschia</taxon>
    </lineage>
</organism>
<keyword evidence="3" id="KW-1185">Reference proteome</keyword>